<organism evidence="1 2">
    <name type="scientific">Pedobacter caeni</name>
    <dbReference type="NCBI Taxonomy" id="288992"/>
    <lineage>
        <taxon>Bacteria</taxon>
        <taxon>Pseudomonadati</taxon>
        <taxon>Bacteroidota</taxon>
        <taxon>Sphingobacteriia</taxon>
        <taxon>Sphingobacteriales</taxon>
        <taxon>Sphingobacteriaceae</taxon>
        <taxon>Pedobacter</taxon>
    </lineage>
</organism>
<keyword evidence="2" id="KW-1185">Reference proteome</keyword>
<accession>A0A1M5KSJ2</accession>
<gene>
    <name evidence="1" type="ORF">SAMN04488522_10654</name>
</gene>
<evidence type="ECO:0000313" key="1">
    <source>
        <dbReference type="EMBL" id="SHG55133.1"/>
    </source>
</evidence>
<proteinExistence type="predicted"/>
<dbReference type="Proteomes" id="UP000184287">
    <property type="component" value="Unassembled WGS sequence"/>
</dbReference>
<name>A0A1M5KSJ2_9SPHI</name>
<dbReference type="STRING" id="288992.SAMN04488522_10654"/>
<dbReference type="AlphaFoldDB" id="A0A1M5KSJ2"/>
<evidence type="ECO:0000313" key="2">
    <source>
        <dbReference type="Proteomes" id="UP000184287"/>
    </source>
</evidence>
<protein>
    <submittedName>
        <fullName evidence="1">Uncharacterized protein</fullName>
    </submittedName>
</protein>
<dbReference type="EMBL" id="FQUQ01000006">
    <property type="protein sequence ID" value="SHG55133.1"/>
    <property type="molecule type" value="Genomic_DNA"/>
</dbReference>
<reference evidence="2" key="1">
    <citation type="submission" date="2016-11" db="EMBL/GenBank/DDBJ databases">
        <authorList>
            <person name="Varghese N."/>
            <person name="Submissions S."/>
        </authorList>
    </citation>
    <scope>NUCLEOTIDE SEQUENCE [LARGE SCALE GENOMIC DNA]</scope>
    <source>
        <strain evidence="2">DSM 16990</strain>
    </source>
</reference>
<sequence length="170" mass="19304">MRTLTVKSEGTKPFQLLENNQILAELNYPKWYGTFQAELSSAKSDSVLTIKASGFWKSQVELWEGEECIAKSTLNWSLSVIISINGKEYLLKMKSLTEGLFVLMDSDKNELLYIDADMDWSNLKASYHIWFNEGIKTDLSNEILLFLVHNCNYFSALSGNASCTEYLAAM</sequence>